<feature type="transmembrane region" description="Helical" evidence="1">
    <location>
        <begin position="20"/>
        <end position="48"/>
    </location>
</feature>
<dbReference type="EMBL" id="MNUI01000080">
    <property type="protein sequence ID" value="OIN88235.1"/>
    <property type="molecule type" value="Genomic_DNA"/>
</dbReference>
<organism evidence="3 4">
    <name type="scientific">Candidatus Beckwithbacteria bacterium CG1_02_47_37</name>
    <dbReference type="NCBI Taxonomy" id="1805034"/>
    <lineage>
        <taxon>Bacteria</taxon>
        <taxon>Candidatus Beckwithiibacteriota</taxon>
    </lineage>
</organism>
<feature type="domain" description="Glycosyltransferase 2-like" evidence="2">
    <location>
        <begin position="205"/>
        <end position="392"/>
    </location>
</feature>
<dbReference type="PANTHER" id="PTHR36851">
    <property type="entry name" value="UNNAMED PRODUCT"/>
    <property type="match status" value="1"/>
</dbReference>
<comment type="caution">
    <text evidence="3">The sequence shown here is derived from an EMBL/GenBank/DDBJ whole genome shotgun (WGS) entry which is preliminary data.</text>
</comment>
<proteinExistence type="predicted"/>
<sequence length="496" mass="57323">MPKNSLSAKDQKLIRRLEILPGLISWSLIIFPIWGSLVIPVAVAYYIIAFDVYWLYRSFWTAALSLLSYFRIKASQQFDWLGEARSFLDWNQVKHIVVIPTYQEPLHILERTLTGLVKQTFPISQLTVVLSFEAREGKAAQVKAKILKEKFGGRFGNFLITFHPDLPGEVKGKSSNTAWGAKLAKQKLIDGQGIDIDYVTITSNDADALLHPQYFSYLTFKFLDDPRRYQRIWQSAIQFYNNIWSLPAITRAYNRVSSVVQTSALLRRDRLINFSTYSVSLKLIDQIGYWDTDVIPEDYRLFFKAYYHTRGKVEVEPIFLPSFCDAAESTTWWKTMINQYEQIKRWAWGVSDDSYIIFQWLKVKNMPFWEKSIRSLAVVRDHILWPVTWFAITLGANIPPLLNQDFNRTVIGKTLPQVSSGILTLSLIAMAAIIFVDWQQKPKAPAGTSRWKKLFSPLEFVLLPLTGLFFTALPGLDAHTRLMLGRYLEYRVTEKV</sequence>
<dbReference type="PANTHER" id="PTHR36851:SF1">
    <property type="entry name" value="GLYCO_TRANS_2-LIKE DOMAIN-CONTAINING PROTEIN"/>
    <property type="match status" value="1"/>
</dbReference>
<dbReference type="AlphaFoldDB" id="A0A1J4RLD4"/>
<protein>
    <recommendedName>
        <fullName evidence="2">Glycosyltransferase 2-like domain-containing protein</fullName>
    </recommendedName>
</protein>
<evidence type="ECO:0000313" key="4">
    <source>
        <dbReference type="Proteomes" id="UP000183144"/>
    </source>
</evidence>
<dbReference type="Pfam" id="PF13632">
    <property type="entry name" value="Glyco_trans_2_3"/>
    <property type="match status" value="1"/>
</dbReference>
<feature type="transmembrane region" description="Helical" evidence="1">
    <location>
        <begin position="457"/>
        <end position="476"/>
    </location>
</feature>
<keyword evidence="1" id="KW-1133">Transmembrane helix</keyword>
<dbReference type="InterPro" id="IPR001173">
    <property type="entry name" value="Glyco_trans_2-like"/>
</dbReference>
<feature type="transmembrane region" description="Helical" evidence="1">
    <location>
        <begin position="414"/>
        <end position="436"/>
    </location>
</feature>
<keyword evidence="1" id="KW-0812">Transmembrane</keyword>
<dbReference type="SUPFAM" id="SSF53448">
    <property type="entry name" value="Nucleotide-diphospho-sugar transferases"/>
    <property type="match status" value="1"/>
</dbReference>
<dbReference type="STRING" id="1805034.AUJ59_04295"/>
<dbReference type="Gene3D" id="3.90.550.10">
    <property type="entry name" value="Spore Coat Polysaccharide Biosynthesis Protein SpsA, Chain A"/>
    <property type="match status" value="1"/>
</dbReference>
<dbReference type="Proteomes" id="UP000183144">
    <property type="component" value="Unassembled WGS sequence"/>
</dbReference>
<evidence type="ECO:0000313" key="3">
    <source>
        <dbReference type="EMBL" id="OIN88235.1"/>
    </source>
</evidence>
<dbReference type="InterPro" id="IPR029044">
    <property type="entry name" value="Nucleotide-diphossugar_trans"/>
</dbReference>
<evidence type="ECO:0000259" key="2">
    <source>
        <dbReference type="Pfam" id="PF13632"/>
    </source>
</evidence>
<gene>
    <name evidence="3" type="ORF">AUJ59_04295</name>
</gene>
<accession>A0A1J4RLD4</accession>
<keyword evidence="1" id="KW-0472">Membrane</keyword>
<feature type="transmembrane region" description="Helical" evidence="1">
    <location>
        <begin position="54"/>
        <end position="72"/>
    </location>
</feature>
<name>A0A1J4RLD4_9BACT</name>
<evidence type="ECO:0000256" key="1">
    <source>
        <dbReference type="SAM" id="Phobius"/>
    </source>
</evidence>
<reference evidence="3 4" key="1">
    <citation type="journal article" date="2016" name="Environ. Microbiol.">
        <title>Genomic resolution of a cold subsurface aquifer community provides metabolic insights for novel microbes adapted to high CO concentrations.</title>
        <authorList>
            <person name="Probst A.J."/>
            <person name="Castelle C.J."/>
            <person name="Singh A."/>
            <person name="Brown C.T."/>
            <person name="Anantharaman K."/>
            <person name="Sharon I."/>
            <person name="Hug L.A."/>
            <person name="Burstein D."/>
            <person name="Emerson J.B."/>
            <person name="Thomas B.C."/>
            <person name="Banfield J.F."/>
        </authorList>
    </citation>
    <scope>NUCLEOTIDE SEQUENCE [LARGE SCALE GENOMIC DNA]</scope>
    <source>
        <strain evidence="3">CG1_02_47_37</strain>
    </source>
</reference>